<name>A7IU97_PBCVM</name>
<organismHost>
    <name type="scientific">Paramecium bursaria</name>
    <dbReference type="NCBI Taxonomy" id="74790"/>
</organismHost>
<gene>
    <name evidence="1" type="primary">M367L</name>
    <name evidence="1" type="ORF">MT325_M367L</name>
</gene>
<dbReference type="EMBL" id="DQ491001">
    <property type="protein sequence ID" value="ABT13921.1"/>
    <property type="molecule type" value="Genomic_DNA"/>
</dbReference>
<reference evidence="1 2" key="1">
    <citation type="journal article" date="2007" name="Virology">
        <title>Sequence and annotation of the 314-kb MT325 and the 321-kb FR483 viruses that infect Chlorella Pbi.</title>
        <authorList>
            <person name="Fitzgerald L.A."/>
            <person name="Graves M.V."/>
            <person name="Li X."/>
            <person name="Feldblyum T."/>
            <person name="Hartigan J."/>
            <person name="Van Etten J.L."/>
        </authorList>
    </citation>
    <scope>NUCLEOTIDE SEQUENCE [LARGE SCALE GENOMIC DNA]</scope>
    <source>
        <strain evidence="1 2">MT325</strain>
    </source>
</reference>
<proteinExistence type="predicted"/>
<dbReference type="Proteomes" id="UP000246715">
    <property type="component" value="Segment"/>
</dbReference>
<accession>A7IU97</accession>
<organism evidence="1 2">
    <name type="scientific">Paramecium bursaria Chlorella virus MT325</name>
    <name type="common">PBCV-MT325</name>
    <dbReference type="NCBI Taxonomy" id="346932"/>
    <lineage>
        <taxon>Viruses</taxon>
        <taxon>Varidnaviria</taxon>
        <taxon>Bamfordvirae</taxon>
        <taxon>Nucleocytoviricota</taxon>
        <taxon>Megaviricetes</taxon>
        <taxon>Algavirales</taxon>
        <taxon>Phycodnaviridae</taxon>
        <taxon>Chlorovirus</taxon>
        <taxon>Chlorovirus conductrix</taxon>
        <taxon>Paramecium bursaria Chlorella virus A1</taxon>
    </lineage>
</organism>
<protein>
    <submittedName>
        <fullName evidence="1">Uncharacterized protein M367L</fullName>
    </submittedName>
</protein>
<evidence type="ECO:0000313" key="1">
    <source>
        <dbReference type="EMBL" id="ABT13921.1"/>
    </source>
</evidence>
<evidence type="ECO:0000313" key="2">
    <source>
        <dbReference type="Proteomes" id="UP000246715"/>
    </source>
</evidence>
<sequence>MMCCACYVSLSFVPGECHLSQENVICPRRMSFVPGKCHLTPVPQEGIKDISCSGIFTNQKAPNNQSPQQPKQPTTNMAHRSFPINVRLSEIRHFIDLAIEEVSYTQYMRSMIPCGYTSGDNMFVRTFDTHLPANDVAFLKKMFALHREYYEYEQRMVAELAMLRQLYTDISSSIEASRCVMIAQENGTLDQEDKPDFCIEKFDSYDEADAFGEEFDWIA</sequence>